<sequence length="139" mass="15734">MGLDNCPRCGKLYAVNFRDVCPACIKDIDEEYRLCSDYLRKQKGASIHEVSDETSVSIKQITKFIREGRISLVGVPNLAYPCEVCGTLIRENSMCINCRSRLVHDINHKPDQRKAGDSEKPPSSVGAAYRIMDRLRDRN</sequence>
<dbReference type="NCBIfam" id="TIGR03826">
    <property type="entry name" value="YvyF"/>
    <property type="match status" value="1"/>
</dbReference>
<name>A0ABM9BRD6_9BACL</name>
<accession>A0ABM9BRD6</accession>
<dbReference type="InterPro" id="IPR022258">
    <property type="entry name" value="Flagellar_operon_YvyF"/>
</dbReference>
<feature type="region of interest" description="Disordered" evidence="1">
    <location>
        <begin position="109"/>
        <end position="139"/>
    </location>
</feature>
<protein>
    <recommendedName>
        <fullName evidence="4">Flagellar protein</fullName>
    </recommendedName>
</protein>
<feature type="compositionally biased region" description="Basic and acidic residues" evidence="1">
    <location>
        <begin position="109"/>
        <end position="120"/>
    </location>
</feature>
<proteinExistence type="predicted"/>
<evidence type="ECO:0000313" key="2">
    <source>
        <dbReference type="EMBL" id="CAH1193026.1"/>
    </source>
</evidence>
<dbReference type="RefSeq" id="WP_236338603.1">
    <property type="nucleotide sequence ID" value="NZ_CAKMMF010000002.1"/>
</dbReference>
<dbReference type="EMBL" id="CAKMMF010000002">
    <property type="protein sequence ID" value="CAH1193026.1"/>
    <property type="molecule type" value="Genomic_DNA"/>
</dbReference>
<gene>
    <name evidence="2" type="ORF">PAECIP111893_00371</name>
</gene>
<comment type="caution">
    <text evidence="2">The sequence shown here is derived from an EMBL/GenBank/DDBJ whole genome shotgun (WGS) entry which is preliminary data.</text>
</comment>
<evidence type="ECO:0008006" key="4">
    <source>
        <dbReference type="Google" id="ProtNLM"/>
    </source>
</evidence>
<evidence type="ECO:0000256" key="1">
    <source>
        <dbReference type="SAM" id="MobiDB-lite"/>
    </source>
</evidence>
<keyword evidence="3" id="KW-1185">Reference proteome</keyword>
<organism evidence="2 3">
    <name type="scientific">Paenibacillus plantiphilus</name>
    <dbReference type="NCBI Taxonomy" id="2905650"/>
    <lineage>
        <taxon>Bacteria</taxon>
        <taxon>Bacillati</taxon>
        <taxon>Bacillota</taxon>
        <taxon>Bacilli</taxon>
        <taxon>Bacillales</taxon>
        <taxon>Paenibacillaceae</taxon>
        <taxon>Paenibacillus</taxon>
    </lineage>
</organism>
<reference evidence="2" key="1">
    <citation type="submission" date="2022-01" db="EMBL/GenBank/DDBJ databases">
        <authorList>
            <person name="Criscuolo A."/>
        </authorList>
    </citation>
    <scope>NUCLEOTIDE SEQUENCE</scope>
    <source>
        <strain evidence="2">CIP111893</strain>
    </source>
</reference>
<evidence type="ECO:0000313" key="3">
    <source>
        <dbReference type="Proteomes" id="UP000838686"/>
    </source>
</evidence>
<dbReference type="Proteomes" id="UP000838686">
    <property type="component" value="Unassembled WGS sequence"/>
</dbReference>